<dbReference type="Pfam" id="PF14200">
    <property type="entry name" value="RicinB_lectin_2"/>
    <property type="match status" value="1"/>
</dbReference>
<feature type="signal peptide" evidence="1">
    <location>
        <begin position="1"/>
        <end position="24"/>
    </location>
</feature>
<dbReference type="InterPro" id="IPR036278">
    <property type="entry name" value="Sialidase_sf"/>
</dbReference>
<proteinExistence type="predicted"/>
<dbReference type="Gene3D" id="2.80.10.50">
    <property type="match status" value="1"/>
</dbReference>
<dbReference type="CDD" id="cd15482">
    <property type="entry name" value="Sialidase_non-viral"/>
    <property type="match status" value="2"/>
</dbReference>
<organism evidence="3 4">
    <name type="scientific">Microbacterium phyllosphaerae</name>
    <dbReference type="NCBI Taxonomy" id="124798"/>
    <lineage>
        <taxon>Bacteria</taxon>
        <taxon>Bacillati</taxon>
        <taxon>Actinomycetota</taxon>
        <taxon>Actinomycetes</taxon>
        <taxon>Micrococcales</taxon>
        <taxon>Microbacteriaceae</taxon>
        <taxon>Microbacterium</taxon>
    </lineage>
</organism>
<evidence type="ECO:0000313" key="3">
    <source>
        <dbReference type="EMBL" id="MBP2379888.1"/>
    </source>
</evidence>
<dbReference type="RefSeq" id="WP_210098885.1">
    <property type="nucleotide sequence ID" value="NZ_BAAAIO010000002.1"/>
</dbReference>
<feature type="domain" description="Ricin B lectin" evidence="2">
    <location>
        <begin position="426"/>
        <end position="512"/>
    </location>
</feature>
<evidence type="ECO:0000313" key="4">
    <source>
        <dbReference type="Proteomes" id="UP000703720"/>
    </source>
</evidence>
<accession>A0ABS4WUK6</accession>
<feature type="chain" id="PRO_5046031968" description="Ricin B lectin domain-containing protein" evidence="1">
    <location>
        <begin position="25"/>
        <end position="575"/>
    </location>
</feature>
<dbReference type="PANTHER" id="PTHR38792:SF3">
    <property type="entry name" value="BNR_ASP-BOX REPEAT DOMAIN PROTEIN (AFU_ORTHOLOGUE AFUA_7G06430)-RELATED"/>
    <property type="match status" value="1"/>
</dbReference>
<evidence type="ECO:0000259" key="2">
    <source>
        <dbReference type="Pfam" id="PF14200"/>
    </source>
</evidence>
<dbReference type="SUPFAM" id="SSF50939">
    <property type="entry name" value="Sialidases"/>
    <property type="match status" value="1"/>
</dbReference>
<comment type="caution">
    <text evidence="3">The sequence shown here is derived from an EMBL/GenBank/DDBJ whole genome shotgun (WGS) entry which is preliminary data.</text>
</comment>
<dbReference type="EMBL" id="JAGIOA010000001">
    <property type="protein sequence ID" value="MBP2379888.1"/>
    <property type="molecule type" value="Genomic_DNA"/>
</dbReference>
<keyword evidence="1" id="KW-0732">Signal</keyword>
<dbReference type="Gene3D" id="2.120.10.10">
    <property type="match status" value="1"/>
</dbReference>
<dbReference type="PROSITE" id="PS50231">
    <property type="entry name" value="RICIN_B_LECTIN"/>
    <property type="match status" value="1"/>
</dbReference>
<dbReference type="InterPro" id="IPR000772">
    <property type="entry name" value="Ricin_B_lectin"/>
</dbReference>
<name>A0ABS4WUK6_9MICO</name>
<dbReference type="CDD" id="cd00161">
    <property type="entry name" value="beta-trefoil_Ricin-like"/>
    <property type="match status" value="1"/>
</dbReference>
<dbReference type="PANTHER" id="PTHR38792">
    <property type="entry name" value="BNR/ASP-BOX REPEAT DOMAIN PROTEIN (AFU_ORTHOLOGUE AFUA_7G06430)-RELATED"/>
    <property type="match status" value="1"/>
</dbReference>
<sequence>MSKHRKLITGFAATLAMLTISGFAASGASAYAPAANVVVPAVSQASCNKSPCILYPKSVQLPSGRLLMAYEESTGPVVGQDLPVYKSDDNGDTWQKLTDIGSPSSQSNAAQYAGLTSNWTNPYFYVLPEDLGPYKKGTVLLSTVASSGQSGSNDRLRSAIVLWASTDSGATWQLISKVAASPTQYSGTQGDTVWQDPVWEPYLMMRNGRLVVFYSDERDVLGVDSTTGVVQFDPADASSPDSGGQILAHTTWDGVGAWTAPVVDVAGVTEVKDGKARLGGGRPGMTNIVPTTDGKWLLTYEYWGGGDNVRYKIVDDPLNFRSVGGAAGTGISALPVPAGANRLAQGGSPVLVTRPDGSIVYNAAGSGSVWVNQSGRSDGVWKEYQTPVAAGYSRNLQYVPATGRIQILQAPWGTGPVTAGQVDLGTSAGTYYTLVNRATGEILSTDADKTQDANLTGDQPDIITWGDNPANATQRWHAVQKGNSVTFLNKAGGRALGIWQGNASAGVRIAQWVDDGGVDKRWNLVTTSDGYVRIQSAQNTSLYMTAAGSHGSVALQSQLPSTNDDLQEWKLVPSS</sequence>
<reference evidence="3 4" key="1">
    <citation type="submission" date="2021-03" db="EMBL/GenBank/DDBJ databases">
        <title>Sequencing the genomes of 1000 actinobacteria strains.</title>
        <authorList>
            <person name="Klenk H.-P."/>
        </authorList>
    </citation>
    <scope>NUCLEOTIDE SEQUENCE [LARGE SCALE GENOMIC DNA]</scope>
    <source>
        <strain evidence="3 4">DSM 13468</strain>
    </source>
</reference>
<keyword evidence="4" id="KW-1185">Reference proteome</keyword>
<dbReference type="InterPro" id="IPR035992">
    <property type="entry name" value="Ricin_B-like_lectins"/>
</dbReference>
<protein>
    <recommendedName>
        <fullName evidence="2">Ricin B lectin domain-containing protein</fullName>
    </recommendedName>
</protein>
<evidence type="ECO:0000256" key="1">
    <source>
        <dbReference type="SAM" id="SignalP"/>
    </source>
</evidence>
<dbReference type="Proteomes" id="UP000703720">
    <property type="component" value="Unassembled WGS sequence"/>
</dbReference>
<gene>
    <name evidence="3" type="ORF">JOF42_003383</name>
</gene>
<dbReference type="SUPFAM" id="SSF50370">
    <property type="entry name" value="Ricin B-like lectins"/>
    <property type="match status" value="1"/>
</dbReference>